<reference evidence="1" key="1">
    <citation type="journal article" date="2017" name="Vet. Pathol.">
        <title>Ranid Herpesvirus 3 and Proliferative Dermatitis in Free-Ranging Wild Common Frogs (Rana Temporaria).</title>
        <authorList>
            <person name="Origgi F.C."/>
            <person name="Schmidt B.R."/>
            <person name="Lohmann P."/>
            <person name="Otten P."/>
            <person name="Akdesir E."/>
            <person name="Gaschen V."/>
            <person name="Aguilar-Bultet L."/>
            <person name="Wahli T."/>
            <person name="Sattler U."/>
            <person name="Stoffel M.H."/>
        </authorList>
    </citation>
    <scope>NUCLEOTIDE SEQUENCE [LARGE SCALE GENOMIC DNA]</scope>
    <source>
        <strain evidence="1">FO1_2015</strain>
    </source>
</reference>
<dbReference type="EMBL" id="KX832224">
    <property type="protein sequence ID" value="ARR28812.1"/>
    <property type="molecule type" value="Genomic_DNA"/>
</dbReference>
<name>A0A1X9T518_9VIRU</name>
<sequence length="405" mass="45347">MYHSLLKSFLHPAQTAISVGSAVRHSKCSRPTTLTDHTYATAERLIPLSISAAYELSKKVLNGLDCQQVLQNLWPCQGLVFQPLGVHTNALDRYTLVYHTNQGPIFEISAIGAKSQLHGKMSANNLSDYLKQPNDTEWLELKTPSCENLFNPNAGAFLKLFSSPHPLDSYHGLHKAPEGMDCLGILALETLEQFTGSITTRFSERLSDFIEKFEGACIQVCKTDTMFDATLHILHETILKDVIVQFTHQPPPCLSFNDVYFLGILSILSKDKLMATYRFLALNSKGELFCCDPVFATWRNIKMNIANLKSSSLNILYATKQKRAHPCYVPVKDESVNSAVQCAILQTMCPTYSLGGFRKKHPMISGSCYSNPLLRHVASPPIPTDFSIPENTDNYYLFGEYKMVY</sequence>
<dbReference type="KEGG" id="vg:32878146"/>
<dbReference type="GeneID" id="32878146"/>
<organism evidence="1">
    <name type="scientific">Ranid herpesvirus 3</name>
    <dbReference type="NCBI Taxonomy" id="1987509"/>
    <lineage>
        <taxon>Viruses</taxon>
        <taxon>Duplodnaviria</taxon>
        <taxon>Heunggongvirae</taxon>
        <taxon>Peploviricota</taxon>
        <taxon>Herviviricetes</taxon>
        <taxon>Herpesvirales</taxon>
        <taxon>Alloherpesviridae</taxon>
        <taxon>Batravirus</taxon>
        <taxon>Batravirus ranidallo3</taxon>
    </lineage>
</organism>
<keyword evidence="2" id="KW-1185">Reference proteome</keyword>
<proteinExistence type="predicted"/>
<evidence type="ECO:0000313" key="2">
    <source>
        <dbReference type="Proteomes" id="UP000203507"/>
    </source>
</evidence>
<dbReference type="RefSeq" id="YP_009362321.1">
    <property type="nucleotide sequence ID" value="NC_034618.1"/>
</dbReference>
<accession>A0A1X9T518</accession>
<dbReference type="Proteomes" id="UP000203507">
    <property type="component" value="Segment"/>
</dbReference>
<evidence type="ECO:0000313" key="1">
    <source>
        <dbReference type="EMBL" id="ARR28812.1"/>
    </source>
</evidence>
<protein>
    <submittedName>
        <fullName evidence="1">Beta-beta-alpha motif protein</fullName>
    </submittedName>
</protein>